<comment type="caution">
    <text evidence="1">The sequence shown here is derived from an EMBL/GenBank/DDBJ whole genome shotgun (WGS) entry which is preliminary data.</text>
</comment>
<accession>A0A9D5CML7</accession>
<name>A0A9D5CML7_9LILI</name>
<reference evidence="1" key="2">
    <citation type="journal article" date="2022" name="Hortic Res">
        <title>The genome of Dioscorea zingiberensis sheds light on the biosynthesis, origin and evolution of the medicinally important diosgenin saponins.</title>
        <authorList>
            <person name="Li Y."/>
            <person name="Tan C."/>
            <person name="Li Z."/>
            <person name="Guo J."/>
            <person name="Li S."/>
            <person name="Chen X."/>
            <person name="Wang C."/>
            <person name="Dai X."/>
            <person name="Yang H."/>
            <person name="Song W."/>
            <person name="Hou L."/>
            <person name="Xu J."/>
            <person name="Tong Z."/>
            <person name="Xu A."/>
            <person name="Yuan X."/>
            <person name="Wang W."/>
            <person name="Yang Q."/>
            <person name="Chen L."/>
            <person name="Sun Z."/>
            <person name="Wang K."/>
            <person name="Pan B."/>
            <person name="Chen J."/>
            <person name="Bao Y."/>
            <person name="Liu F."/>
            <person name="Qi X."/>
            <person name="Gang D.R."/>
            <person name="Wen J."/>
            <person name="Li J."/>
        </authorList>
    </citation>
    <scope>NUCLEOTIDE SEQUENCE</scope>
    <source>
        <strain evidence="1">Dzin_1.0</strain>
    </source>
</reference>
<reference evidence="1" key="1">
    <citation type="submission" date="2021-03" db="EMBL/GenBank/DDBJ databases">
        <authorList>
            <person name="Li Z."/>
            <person name="Yang C."/>
        </authorList>
    </citation>
    <scope>NUCLEOTIDE SEQUENCE</scope>
    <source>
        <strain evidence="1">Dzin_1.0</strain>
        <tissue evidence="1">Leaf</tissue>
    </source>
</reference>
<protein>
    <submittedName>
        <fullName evidence="1">Uncharacterized protein</fullName>
    </submittedName>
</protein>
<gene>
    <name evidence="1" type="ORF">J5N97_017093</name>
</gene>
<dbReference type="EMBL" id="JAGGNH010000004">
    <property type="protein sequence ID" value="KAJ0975128.1"/>
    <property type="molecule type" value="Genomic_DNA"/>
</dbReference>
<evidence type="ECO:0000313" key="2">
    <source>
        <dbReference type="Proteomes" id="UP001085076"/>
    </source>
</evidence>
<sequence>MIRAGLRYNLLDGIGWERKGVVGRSPQNKRHRSLFSKPSSALLVVFPRRRDLIRFRIREVSYTSLGRGAKIQSA</sequence>
<proteinExistence type="predicted"/>
<organism evidence="1 2">
    <name type="scientific">Dioscorea zingiberensis</name>
    <dbReference type="NCBI Taxonomy" id="325984"/>
    <lineage>
        <taxon>Eukaryota</taxon>
        <taxon>Viridiplantae</taxon>
        <taxon>Streptophyta</taxon>
        <taxon>Embryophyta</taxon>
        <taxon>Tracheophyta</taxon>
        <taxon>Spermatophyta</taxon>
        <taxon>Magnoliopsida</taxon>
        <taxon>Liliopsida</taxon>
        <taxon>Dioscoreales</taxon>
        <taxon>Dioscoreaceae</taxon>
        <taxon>Dioscorea</taxon>
    </lineage>
</organism>
<evidence type="ECO:0000313" key="1">
    <source>
        <dbReference type="EMBL" id="KAJ0975128.1"/>
    </source>
</evidence>
<keyword evidence="2" id="KW-1185">Reference proteome</keyword>
<dbReference type="AlphaFoldDB" id="A0A9D5CML7"/>
<dbReference type="Proteomes" id="UP001085076">
    <property type="component" value="Miscellaneous, Linkage group lg04"/>
</dbReference>